<protein>
    <recommendedName>
        <fullName evidence="7">HTH-type transcriptional regulator BetI</fullName>
    </recommendedName>
</protein>
<dbReference type="HAMAP" id="MF_00768">
    <property type="entry name" value="HTH_type_BetI"/>
    <property type="match status" value="1"/>
</dbReference>
<dbReference type="NCBIfam" id="NF001978">
    <property type="entry name" value="PRK00767.1"/>
    <property type="match status" value="1"/>
</dbReference>
<dbReference type="PANTHER" id="PTHR30055">
    <property type="entry name" value="HTH-TYPE TRANSCRIPTIONAL REGULATOR RUTR"/>
    <property type="match status" value="1"/>
</dbReference>
<accession>A0ABV5Z9S4</accession>
<reference evidence="10 11" key="1">
    <citation type="submission" date="2024-09" db="EMBL/GenBank/DDBJ databases">
        <authorList>
            <person name="Sun Q."/>
            <person name="Mori K."/>
        </authorList>
    </citation>
    <scope>NUCLEOTIDE SEQUENCE [LARGE SCALE GENOMIC DNA]</scope>
    <source>
        <strain evidence="10 11">ATCC 51285</strain>
    </source>
</reference>
<keyword evidence="5 7" id="KW-0804">Transcription</keyword>
<dbReference type="InterPro" id="IPR001647">
    <property type="entry name" value="HTH_TetR"/>
</dbReference>
<dbReference type="InterPro" id="IPR050109">
    <property type="entry name" value="HTH-type_TetR-like_transc_reg"/>
</dbReference>
<dbReference type="Proteomes" id="UP001589628">
    <property type="component" value="Unassembled WGS sequence"/>
</dbReference>
<dbReference type="RefSeq" id="WP_027313126.1">
    <property type="nucleotide sequence ID" value="NZ_JAUESS010000009.1"/>
</dbReference>
<evidence type="ECO:0000256" key="2">
    <source>
        <dbReference type="ARBA" id="ARBA00022491"/>
    </source>
</evidence>
<keyword evidence="2 7" id="KW-0678">Repressor</keyword>
<evidence type="ECO:0000256" key="3">
    <source>
        <dbReference type="ARBA" id="ARBA00023015"/>
    </source>
</evidence>
<dbReference type="InterPro" id="IPR036271">
    <property type="entry name" value="Tet_transcr_reg_TetR-rel_C_sf"/>
</dbReference>
<dbReference type="InterPro" id="IPR039538">
    <property type="entry name" value="BetI_C"/>
</dbReference>
<comment type="pathway">
    <text evidence="1 7">Amine and polyamine biosynthesis; betaine biosynthesis via choline pathway [regulation].</text>
</comment>
<keyword evidence="3 7" id="KW-0805">Transcription regulation</keyword>
<name>A0ABV5Z9S4_9GAMM</name>
<organism evidence="10 11">
    <name type="scientific">Balneatrix alpica</name>
    <dbReference type="NCBI Taxonomy" id="75684"/>
    <lineage>
        <taxon>Bacteria</taxon>
        <taxon>Pseudomonadati</taxon>
        <taxon>Pseudomonadota</taxon>
        <taxon>Gammaproteobacteria</taxon>
        <taxon>Oceanospirillales</taxon>
        <taxon>Balneatrichaceae</taxon>
        <taxon>Balneatrix</taxon>
    </lineage>
</organism>
<evidence type="ECO:0000313" key="11">
    <source>
        <dbReference type="Proteomes" id="UP001589628"/>
    </source>
</evidence>
<proteinExistence type="inferred from homology"/>
<comment type="function">
    <text evidence="6">Repressor involved in the biosynthesis of the osmoprotectant glycine betaine. It represses transcription of the choline transporter BetT and the genes of BetAB involved in the synthesis of glycine betaine.</text>
</comment>
<dbReference type="PANTHER" id="PTHR30055:SF234">
    <property type="entry name" value="HTH-TYPE TRANSCRIPTIONAL REGULATOR BETI"/>
    <property type="match status" value="1"/>
</dbReference>
<evidence type="ECO:0000256" key="7">
    <source>
        <dbReference type="HAMAP-Rule" id="MF_00768"/>
    </source>
</evidence>
<dbReference type="InterPro" id="IPR017757">
    <property type="entry name" value="Tscrpt_rep_BetI"/>
</dbReference>
<dbReference type="EMBL" id="JBHLZN010000001">
    <property type="protein sequence ID" value="MFB9885289.1"/>
    <property type="molecule type" value="Genomic_DNA"/>
</dbReference>
<evidence type="ECO:0000256" key="5">
    <source>
        <dbReference type="ARBA" id="ARBA00023163"/>
    </source>
</evidence>
<dbReference type="InterPro" id="IPR009057">
    <property type="entry name" value="Homeodomain-like_sf"/>
</dbReference>
<keyword evidence="4 7" id="KW-0238">DNA-binding</keyword>
<keyword evidence="11" id="KW-1185">Reference proteome</keyword>
<comment type="caution">
    <text evidence="10">The sequence shown here is derived from an EMBL/GenBank/DDBJ whole genome shotgun (WGS) entry which is preliminary data.</text>
</comment>
<dbReference type="Pfam" id="PF13977">
    <property type="entry name" value="TetR_C_6"/>
    <property type="match status" value="1"/>
</dbReference>
<dbReference type="NCBIfam" id="TIGR03384">
    <property type="entry name" value="betaine_BetI"/>
    <property type="match status" value="1"/>
</dbReference>
<dbReference type="PROSITE" id="PS01081">
    <property type="entry name" value="HTH_TETR_1"/>
    <property type="match status" value="1"/>
</dbReference>
<evidence type="ECO:0000256" key="4">
    <source>
        <dbReference type="ARBA" id="ARBA00023125"/>
    </source>
</evidence>
<comment type="function">
    <text evidence="7">Repressor involved in choline regulation of the bet genes.</text>
</comment>
<dbReference type="InterPro" id="IPR023772">
    <property type="entry name" value="DNA-bd_HTH_TetR-type_CS"/>
</dbReference>
<evidence type="ECO:0000256" key="8">
    <source>
        <dbReference type="PROSITE-ProRule" id="PRU00335"/>
    </source>
</evidence>
<evidence type="ECO:0000259" key="9">
    <source>
        <dbReference type="PROSITE" id="PS50977"/>
    </source>
</evidence>
<dbReference type="PROSITE" id="PS50977">
    <property type="entry name" value="HTH_TETR_2"/>
    <property type="match status" value="1"/>
</dbReference>
<dbReference type="Pfam" id="PF00440">
    <property type="entry name" value="TetR_N"/>
    <property type="match status" value="1"/>
</dbReference>
<feature type="domain" description="HTH tetR-type" evidence="9">
    <location>
        <begin position="8"/>
        <end position="68"/>
    </location>
</feature>
<evidence type="ECO:0000256" key="1">
    <source>
        <dbReference type="ARBA" id="ARBA00004719"/>
    </source>
</evidence>
<gene>
    <name evidence="7 10" type="primary">betI</name>
    <name evidence="10" type="ORF">ACFFLH_02520</name>
</gene>
<feature type="DNA-binding region" description="H-T-H motif" evidence="7 8">
    <location>
        <begin position="31"/>
        <end position="50"/>
    </location>
</feature>
<dbReference type="PRINTS" id="PR00455">
    <property type="entry name" value="HTHTETR"/>
</dbReference>
<evidence type="ECO:0000313" key="10">
    <source>
        <dbReference type="EMBL" id="MFB9885289.1"/>
    </source>
</evidence>
<dbReference type="SUPFAM" id="SSF46689">
    <property type="entry name" value="Homeodomain-like"/>
    <property type="match status" value="1"/>
</dbReference>
<dbReference type="Gene3D" id="1.10.357.10">
    <property type="entry name" value="Tetracycline Repressor, domain 2"/>
    <property type="match status" value="1"/>
</dbReference>
<dbReference type="SUPFAM" id="SSF48498">
    <property type="entry name" value="Tetracyclin repressor-like, C-terminal domain"/>
    <property type="match status" value="1"/>
</dbReference>
<evidence type="ECO:0000256" key="6">
    <source>
        <dbReference type="ARBA" id="ARBA00024936"/>
    </source>
</evidence>
<sequence>MPKLGMPEIRKPQLIDATLETIGEGGLAKATVAMISRKAGVSAGIINHYFGGKDGLLDAAMRTILMQLGDGVRRRRERVPANQPLERVKAIVAGNFDPRQLEPGVAKTWLAFWSEAMHNEGLRRLQRVNEKRLLSHLVFELRKLLPRDQALLVATGIAALIDGIWLRGALSGHLDGEGAIALIEDYLQGQLALLASRS</sequence>